<accession>A0ABY3Z884</accession>
<protein>
    <submittedName>
        <fullName evidence="1">Uncharacterized protein</fullName>
    </submittedName>
</protein>
<evidence type="ECO:0000313" key="1">
    <source>
        <dbReference type="EMBL" id="UNZ06259.1"/>
    </source>
</evidence>
<name>A0ABY3Z884_STRRM</name>
<sequence length="64" mass="6612">MTIPKPETTMVAIDGSDALAFVIIRPGSAEGSVSIESGAQGMSKQAAAYVLRQVADLFEAEAGR</sequence>
<evidence type="ECO:0000313" key="2">
    <source>
        <dbReference type="Proteomes" id="UP000829494"/>
    </source>
</evidence>
<keyword evidence="2" id="KW-1185">Reference proteome</keyword>
<dbReference type="GeneID" id="66854607"/>
<proteinExistence type="predicted"/>
<organism evidence="1 2">
    <name type="scientific">Streptomyces rimosus subsp. rimosus</name>
    <dbReference type="NCBI Taxonomy" id="132474"/>
    <lineage>
        <taxon>Bacteria</taxon>
        <taxon>Bacillati</taxon>
        <taxon>Actinomycetota</taxon>
        <taxon>Actinomycetes</taxon>
        <taxon>Kitasatosporales</taxon>
        <taxon>Streptomycetaceae</taxon>
        <taxon>Streptomyces</taxon>
    </lineage>
</organism>
<gene>
    <name evidence="1" type="ORF">SRIMR7_29335</name>
</gene>
<dbReference type="RefSeq" id="WP_003981177.1">
    <property type="nucleotide sequence ID" value="NZ_CP043497.1"/>
</dbReference>
<dbReference type="EMBL" id="CP094298">
    <property type="protein sequence ID" value="UNZ06259.1"/>
    <property type="molecule type" value="Genomic_DNA"/>
</dbReference>
<reference evidence="1 2" key="1">
    <citation type="submission" date="2022-03" db="EMBL/GenBank/DDBJ databases">
        <title>Complete genome of Streptomyces rimosus ssp. rimosus R7 (=ATCC 10970).</title>
        <authorList>
            <person name="Beganovic S."/>
            <person name="Ruckert C."/>
            <person name="Busche T."/>
            <person name="Kalinowski J."/>
            <person name="Wittmann C."/>
        </authorList>
    </citation>
    <scope>NUCLEOTIDE SEQUENCE [LARGE SCALE GENOMIC DNA]</scope>
    <source>
        <strain evidence="1 2">R7</strain>
    </source>
</reference>
<dbReference type="Proteomes" id="UP000829494">
    <property type="component" value="Chromosome"/>
</dbReference>